<evidence type="ECO:0000259" key="4">
    <source>
        <dbReference type="PROSITE" id="PS50977"/>
    </source>
</evidence>
<dbReference type="PROSITE" id="PS50977">
    <property type="entry name" value="HTH_TETR_2"/>
    <property type="match status" value="1"/>
</dbReference>
<proteinExistence type="predicted"/>
<dbReference type="InterPro" id="IPR001647">
    <property type="entry name" value="HTH_TetR"/>
</dbReference>
<dbReference type="SUPFAM" id="SSF46689">
    <property type="entry name" value="Homeodomain-like"/>
    <property type="match status" value="1"/>
</dbReference>
<sequence>MERADAIVTPLHETRSGIRTSGDPRVARTRQAILDAVETLASGDELITVAAIVRTAGIGRSSFYTHFAGIDELAVEVLKGAFEAIGAEDVELRRHRVVSGAEAARVAQVRLVGHLVQHRALYASMLALPFTSTVFTRAVEAYAAQVRATIALLPEIPHGLSAEAVAVYTASGSLGLLAHWIRSDDPVPADVLVDQLMSLVPSWLAAP</sequence>
<dbReference type="Gene3D" id="1.10.357.10">
    <property type="entry name" value="Tetracycline Repressor, domain 2"/>
    <property type="match status" value="1"/>
</dbReference>
<gene>
    <name evidence="5" type="ORF">HD599_002046</name>
</gene>
<dbReference type="Pfam" id="PF00440">
    <property type="entry name" value="TetR_N"/>
    <property type="match status" value="1"/>
</dbReference>
<feature type="region of interest" description="Disordered" evidence="3">
    <location>
        <begin position="1"/>
        <end position="22"/>
    </location>
</feature>
<accession>A0A841AQ51</accession>
<organism evidence="5 6">
    <name type="scientific">Conyzicola lurida</name>
    <dbReference type="NCBI Taxonomy" id="1172621"/>
    <lineage>
        <taxon>Bacteria</taxon>
        <taxon>Bacillati</taxon>
        <taxon>Actinomycetota</taxon>
        <taxon>Actinomycetes</taxon>
        <taxon>Micrococcales</taxon>
        <taxon>Microbacteriaceae</taxon>
        <taxon>Conyzicola</taxon>
    </lineage>
</organism>
<dbReference type="SUPFAM" id="SSF48498">
    <property type="entry name" value="Tetracyclin repressor-like, C-terminal domain"/>
    <property type="match status" value="1"/>
</dbReference>
<evidence type="ECO:0000256" key="1">
    <source>
        <dbReference type="ARBA" id="ARBA00023125"/>
    </source>
</evidence>
<reference evidence="5 6" key="1">
    <citation type="submission" date="2020-08" db="EMBL/GenBank/DDBJ databases">
        <title>Sequencing the genomes of 1000 actinobacteria strains.</title>
        <authorList>
            <person name="Klenk H.-P."/>
        </authorList>
    </citation>
    <scope>NUCLEOTIDE SEQUENCE [LARGE SCALE GENOMIC DNA]</scope>
    <source>
        <strain evidence="5 6">DSM 105784</strain>
    </source>
</reference>
<protein>
    <submittedName>
        <fullName evidence="5">AcrR family transcriptional regulator</fullName>
    </submittedName>
</protein>
<keyword evidence="6" id="KW-1185">Reference proteome</keyword>
<evidence type="ECO:0000313" key="5">
    <source>
        <dbReference type="EMBL" id="MBB5843723.1"/>
    </source>
</evidence>
<comment type="caution">
    <text evidence="5">The sequence shown here is derived from an EMBL/GenBank/DDBJ whole genome shotgun (WGS) entry which is preliminary data.</text>
</comment>
<dbReference type="RefSeq" id="WP_184236957.1">
    <property type="nucleotide sequence ID" value="NZ_JACHMJ010000001.1"/>
</dbReference>
<dbReference type="Proteomes" id="UP000536685">
    <property type="component" value="Unassembled WGS sequence"/>
</dbReference>
<dbReference type="GO" id="GO:0003677">
    <property type="term" value="F:DNA binding"/>
    <property type="evidence" value="ECO:0007669"/>
    <property type="project" value="UniProtKB-UniRule"/>
</dbReference>
<name>A0A841AQ51_9MICO</name>
<evidence type="ECO:0000256" key="3">
    <source>
        <dbReference type="SAM" id="MobiDB-lite"/>
    </source>
</evidence>
<dbReference type="InterPro" id="IPR009057">
    <property type="entry name" value="Homeodomain-like_sf"/>
</dbReference>
<feature type="DNA-binding region" description="H-T-H motif" evidence="2">
    <location>
        <begin position="48"/>
        <end position="67"/>
    </location>
</feature>
<keyword evidence="1 2" id="KW-0238">DNA-binding</keyword>
<feature type="domain" description="HTH tetR-type" evidence="4">
    <location>
        <begin position="27"/>
        <end position="85"/>
    </location>
</feature>
<dbReference type="EMBL" id="JACHMJ010000001">
    <property type="protein sequence ID" value="MBB5843723.1"/>
    <property type="molecule type" value="Genomic_DNA"/>
</dbReference>
<evidence type="ECO:0000256" key="2">
    <source>
        <dbReference type="PROSITE-ProRule" id="PRU00335"/>
    </source>
</evidence>
<dbReference type="AlphaFoldDB" id="A0A841AQ51"/>
<evidence type="ECO:0000313" key="6">
    <source>
        <dbReference type="Proteomes" id="UP000536685"/>
    </source>
</evidence>
<dbReference type="InterPro" id="IPR036271">
    <property type="entry name" value="Tet_transcr_reg_TetR-rel_C_sf"/>
</dbReference>